<proteinExistence type="predicted"/>
<evidence type="ECO:0000313" key="2">
    <source>
        <dbReference type="EMBL" id="SFZ89079.1"/>
    </source>
</evidence>
<evidence type="ECO:0000259" key="1">
    <source>
        <dbReference type="Pfam" id="PF00881"/>
    </source>
</evidence>
<dbReference type="SUPFAM" id="SSF55469">
    <property type="entry name" value="FMN-dependent nitroreductase-like"/>
    <property type="match status" value="1"/>
</dbReference>
<dbReference type="InterPro" id="IPR029479">
    <property type="entry name" value="Nitroreductase"/>
</dbReference>
<dbReference type="InterPro" id="IPR050627">
    <property type="entry name" value="Nitroreductase/BluB"/>
</dbReference>
<reference evidence="2" key="1">
    <citation type="submission" date="2016-11" db="EMBL/GenBank/DDBJ databases">
        <authorList>
            <person name="Jaros S."/>
            <person name="Januszkiewicz K."/>
            <person name="Wedrychowicz H."/>
        </authorList>
    </citation>
    <scope>NUCLEOTIDE SEQUENCE</scope>
    <source>
        <strain evidence="2">ACA-DC 565</strain>
    </source>
</reference>
<protein>
    <submittedName>
        <fullName evidence="2">Putative NADH dehydrogenase/NAD(P)H nitroreductase</fullName>
    </submittedName>
</protein>
<dbReference type="PANTHER" id="PTHR23026:SF123">
    <property type="entry name" value="NAD(P)H NITROREDUCTASE RV3131-RELATED"/>
    <property type="match status" value="1"/>
</dbReference>
<dbReference type="AlphaFoldDB" id="A0A1K2I9N3"/>
<dbReference type="GO" id="GO:0016491">
    <property type="term" value="F:oxidoreductase activity"/>
    <property type="evidence" value="ECO:0007669"/>
    <property type="project" value="InterPro"/>
</dbReference>
<dbReference type="PANTHER" id="PTHR23026">
    <property type="entry name" value="NADPH NITROREDUCTASE"/>
    <property type="match status" value="1"/>
</dbReference>
<dbReference type="EMBL" id="LT634362">
    <property type="protein sequence ID" value="SFZ89079.1"/>
    <property type="molecule type" value="Genomic_DNA"/>
</dbReference>
<dbReference type="InterPro" id="IPR000415">
    <property type="entry name" value="Nitroreductase-like"/>
</dbReference>
<dbReference type="Pfam" id="PF00881">
    <property type="entry name" value="Nitroreductase"/>
    <property type="match status" value="1"/>
</dbReference>
<dbReference type="Gene3D" id="3.40.109.10">
    <property type="entry name" value="NADH Oxidase"/>
    <property type="match status" value="1"/>
</dbReference>
<name>A0A1K2I9N3_9LACO</name>
<accession>A0A1K2I9N3</accession>
<sequence>MNWKKNNYSKDSFEYKNAISVLKAYKERHIKLKKATPFFDNLFPQKLYKDANNMAGSEDKRFVAKNDYTYKELIKSRRSVREFSDDSVSLKLVKDCVAQAITTPSVCNRQPWKIYLTDNQTKIKQLLALQGGFTGYKLPPVLALVTTDLHCFRGYGERNEGYVDGGLFLMNFLLSLADSNLAACTLNAMQSNEILSSMCSLLRVSSSELPIAFVVIGHYSKDYRVASSARKSVDDICMVRND</sequence>
<feature type="domain" description="Nitroreductase" evidence="1">
    <location>
        <begin position="74"/>
        <end position="127"/>
    </location>
</feature>
<organism evidence="2">
    <name type="scientific">Loigolactobacillus rennini</name>
    <dbReference type="NCBI Taxonomy" id="238013"/>
    <lineage>
        <taxon>Bacteria</taxon>
        <taxon>Bacillati</taxon>
        <taxon>Bacillota</taxon>
        <taxon>Bacilli</taxon>
        <taxon>Lactobacillales</taxon>
        <taxon>Lactobacillaceae</taxon>
        <taxon>Loigolactobacillus</taxon>
    </lineage>
</organism>
<gene>
    <name evidence="2" type="ORF">LREN565_2192</name>
</gene>